<evidence type="ECO:0000313" key="1">
    <source>
        <dbReference type="Proteomes" id="UP000095286"/>
    </source>
</evidence>
<evidence type="ECO:0000313" key="2">
    <source>
        <dbReference type="WBParaSite" id="RSKR_0001125400.1"/>
    </source>
</evidence>
<protein>
    <submittedName>
        <fullName evidence="2">Peptidase A1 domain-containing protein</fullName>
    </submittedName>
</protein>
<proteinExistence type="predicted"/>
<accession>A0AC35UGV5</accession>
<dbReference type="WBParaSite" id="RSKR_0001125400.1">
    <property type="protein sequence ID" value="RSKR_0001125400.1"/>
    <property type="gene ID" value="RSKR_0001125400"/>
</dbReference>
<organism evidence="1 2">
    <name type="scientific">Rhabditophanes sp. KR3021</name>
    <dbReference type="NCBI Taxonomy" id="114890"/>
    <lineage>
        <taxon>Eukaryota</taxon>
        <taxon>Metazoa</taxon>
        <taxon>Ecdysozoa</taxon>
        <taxon>Nematoda</taxon>
        <taxon>Chromadorea</taxon>
        <taxon>Rhabditida</taxon>
        <taxon>Tylenchina</taxon>
        <taxon>Panagrolaimomorpha</taxon>
        <taxon>Strongyloidoidea</taxon>
        <taxon>Alloionematidae</taxon>
        <taxon>Rhabditophanes</taxon>
    </lineage>
</organism>
<sequence>MSTKSLMISVFILLSTINLVYCEPMRLFNQKWARQYSHSSYNRKLDPNKLDSEEDYQTEVLKDNYGYSGQGMKDLDEVGALTGGGNSEILSVLRPYYTVMDMSANGNKQGIGSYINVLPDEEFGDKPIYTLGGSFSGGLEPAGVKMGNIARSYGK</sequence>
<dbReference type="Proteomes" id="UP000095286">
    <property type="component" value="Unplaced"/>
</dbReference>
<reference evidence="2" key="1">
    <citation type="submission" date="2016-11" db="UniProtKB">
        <authorList>
            <consortium name="WormBaseParasite"/>
        </authorList>
    </citation>
    <scope>IDENTIFICATION</scope>
    <source>
        <strain evidence="2">KR3021</strain>
    </source>
</reference>
<name>A0AC35UGV5_9BILA</name>